<name>A0A1H3T0T2_9MICO</name>
<dbReference type="PANTHER" id="PTHR46796">
    <property type="entry name" value="HTH-TYPE TRANSCRIPTIONAL ACTIVATOR RHAS-RELATED"/>
    <property type="match status" value="1"/>
</dbReference>
<evidence type="ECO:0000256" key="3">
    <source>
        <dbReference type="ARBA" id="ARBA00023163"/>
    </source>
</evidence>
<dbReference type="RefSeq" id="WP_092556854.1">
    <property type="nucleotide sequence ID" value="NZ_FNPZ01000004.1"/>
</dbReference>
<dbReference type="PROSITE" id="PS01124">
    <property type="entry name" value="HTH_ARAC_FAMILY_2"/>
    <property type="match status" value="1"/>
</dbReference>
<keyword evidence="1" id="KW-0805">Transcription regulation</keyword>
<dbReference type="STRING" id="381665.SAMN05216554_3868"/>
<protein>
    <submittedName>
        <fullName evidence="6">Helix-turn-helix domain-containing protein</fullName>
    </submittedName>
</protein>
<reference evidence="6 7" key="1">
    <citation type="submission" date="2016-10" db="EMBL/GenBank/DDBJ databases">
        <authorList>
            <person name="de Groot N.N."/>
        </authorList>
    </citation>
    <scope>NUCLEOTIDE SEQUENCE [LARGE SCALE GENOMIC DNA]</scope>
    <source>
        <strain evidence="6 7">CGMCC 4.3491</strain>
    </source>
</reference>
<evidence type="ECO:0000256" key="4">
    <source>
        <dbReference type="SAM" id="MobiDB-lite"/>
    </source>
</evidence>
<evidence type="ECO:0000256" key="2">
    <source>
        <dbReference type="ARBA" id="ARBA00023125"/>
    </source>
</evidence>
<feature type="domain" description="HTH araC/xylS-type" evidence="5">
    <location>
        <begin position="184"/>
        <end position="285"/>
    </location>
</feature>
<dbReference type="InterPro" id="IPR018060">
    <property type="entry name" value="HTH_AraC"/>
</dbReference>
<evidence type="ECO:0000259" key="5">
    <source>
        <dbReference type="PROSITE" id="PS01124"/>
    </source>
</evidence>
<dbReference type="GO" id="GO:0043565">
    <property type="term" value="F:sequence-specific DNA binding"/>
    <property type="evidence" value="ECO:0007669"/>
    <property type="project" value="InterPro"/>
</dbReference>
<organism evidence="6 7">
    <name type="scientific">Herbiconiux ginsengi</name>
    <dbReference type="NCBI Taxonomy" id="381665"/>
    <lineage>
        <taxon>Bacteria</taxon>
        <taxon>Bacillati</taxon>
        <taxon>Actinomycetota</taxon>
        <taxon>Actinomycetes</taxon>
        <taxon>Micrococcales</taxon>
        <taxon>Microbacteriaceae</taxon>
        <taxon>Herbiconiux</taxon>
    </lineage>
</organism>
<dbReference type="EMBL" id="FNPZ01000004">
    <property type="protein sequence ID" value="SDZ43640.1"/>
    <property type="molecule type" value="Genomic_DNA"/>
</dbReference>
<dbReference type="Gene3D" id="1.10.10.60">
    <property type="entry name" value="Homeodomain-like"/>
    <property type="match status" value="1"/>
</dbReference>
<dbReference type="SMART" id="SM00342">
    <property type="entry name" value="HTH_ARAC"/>
    <property type="match status" value="1"/>
</dbReference>
<dbReference type="Pfam" id="PF12833">
    <property type="entry name" value="HTH_18"/>
    <property type="match status" value="1"/>
</dbReference>
<feature type="region of interest" description="Disordered" evidence="4">
    <location>
        <begin position="273"/>
        <end position="295"/>
    </location>
</feature>
<evidence type="ECO:0000256" key="1">
    <source>
        <dbReference type="ARBA" id="ARBA00023015"/>
    </source>
</evidence>
<dbReference type="PROSITE" id="PS51257">
    <property type="entry name" value="PROKAR_LIPOPROTEIN"/>
    <property type="match status" value="1"/>
</dbReference>
<dbReference type="AlphaFoldDB" id="A0A1H3T0T2"/>
<keyword evidence="3" id="KW-0804">Transcription</keyword>
<dbReference type="GO" id="GO:0003700">
    <property type="term" value="F:DNA-binding transcription factor activity"/>
    <property type="evidence" value="ECO:0007669"/>
    <property type="project" value="InterPro"/>
</dbReference>
<evidence type="ECO:0000313" key="7">
    <source>
        <dbReference type="Proteomes" id="UP000198891"/>
    </source>
</evidence>
<dbReference type="PANTHER" id="PTHR46796:SF6">
    <property type="entry name" value="ARAC SUBFAMILY"/>
    <property type="match status" value="1"/>
</dbReference>
<evidence type="ECO:0000313" key="6">
    <source>
        <dbReference type="EMBL" id="SDZ43640.1"/>
    </source>
</evidence>
<dbReference type="Proteomes" id="UP000198891">
    <property type="component" value="Unassembled WGS sequence"/>
</dbReference>
<dbReference type="OrthoDB" id="4929247at2"/>
<keyword evidence="2" id="KW-0238">DNA-binding</keyword>
<keyword evidence="7" id="KW-1185">Reference proteome</keyword>
<proteinExistence type="predicted"/>
<sequence length="295" mass="30145">MSRGTDPVEATPGGPGPQVLPGAAGFACLTLPVHGGPVRSSPPATGEPISLVLPIDVPVLLHSGDRAGFADLGARPGEAIVLVGPGSFSAAAATPSGGRLLVVSAPRAPIEALTGTPCSNRHLAGTVVLRATVRFLLDVTEGTSAGERPSMPALERLLREMIVAVLIDAQGTVPAEAHWVGLFDRAAEHIAGHRTDQGLGTESLARALNVSARQLQRVFAAAGSTPQREIRRHRAALAVSLLGDPAFAALSIDQIAHQCGFRNAADMRRALAGHDLPSPRELRAGSTPGGAGVPA</sequence>
<accession>A0A1H3T0T2</accession>
<dbReference type="InterPro" id="IPR050204">
    <property type="entry name" value="AraC_XylS_family_regulators"/>
</dbReference>
<gene>
    <name evidence="6" type="ORF">SAMN05216554_3868</name>
</gene>